<keyword evidence="2 4" id="KW-0689">Ribosomal protein</keyword>
<dbReference type="Proteomes" id="UP000001508">
    <property type="component" value="Chromosome"/>
</dbReference>
<dbReference type="InParanoid" id="D6Z3J4"/>
<evidence type="ECO:0000313" key="6">
    <source>
        <dbReference type="EMBL" id="ADH86119.1"/>
    </source>
</evidence>
<evidence type="ECO:0000313" key="7">
    <source>
        <dbReference type="Proteomes" id="UP000001508"/>
    </source>
</evidence>
<evidence type="ECO:0000256" key="2">
    <source>
        <dbReference type="ARBA" id="ARBA00022980"/>
    </source>
</evidence>
<evidence type="ECO:0000256" key="1">
    <source>
        <dbReference type="ARBA" id="ARBA00008777"/>
    </source>
</evidence>
<evidence type="ECO:0000256" key="4">
    <source>
        <dbReference type="HAMAP-Rule" id="MF_01368"/>
    </source>
</evidence>
<comment type="subunit">
    <text evidence="4">Part of the 50S ribosomal subunit. Contacts protein L32.</text>
</comment>
<comment type="similarity">
    <text evidence="1 4 5">Belongs to the bacterial ribosomal protein bL17 family.</text>
</comment>
<proteinExistence type="inferred from homology"/>
<name>D6Z3J4_DESAT</name>
<evidence type="ECO:0000256" key="5">
    <source>
        <dbReference type="RuleBase" id="RU000660"/>
    </source>
</evidence>
<sequence>MRHRKSGNRLSRTTPHRQAMIRNMVTSLLQHERIVTTVAKAKEVRKVADKMITLGKRGDLHARRQALAVVRDKKVVAKLFDTLSQEYKERAGGYTRIIRTGQRVGDAASMAILEMVNYQEKEDQASEAAAAE</sequence>
<reference evidence="7" key="1">
    <citation type="submission" date="2010-02" db="EMBL/GenBank/DDBJ databases">
        <title>Complete sequence of Desulfurivibrio alkaliphilus AHT2.</title>
        <authorList>
            <consortium name="US DOE Joint Genome Institute"/>
            <person name="Pitluck S."/>
            <person name="Chertkov O."/>
            <person name="Detter J.C."/>
            <person name="Han C."/>
            <person name="Tapia R."/>
            <person name="Larimer F."/>
            <person name="Land M."/>
            <person name="Hauser L."/>
            <person name="Kyrpides N."/>
            <person name="Mikhailova N."/>
            <person name="Sorokin D.Y."/>
            <person name="Muyzer G."/>
            <person name="Woyke T."/>
        </authorList>
    </citation>
    <scope>NUCLEOTIDE SEQUENCE [LARGE SCALE GENOMIC DNA]</scope>
    <source>
        <strain evidence="7">DSM 19089 / UNIQEM U267 / AHT2</strain>
    </source>
</reference>
<dbReference type="InterPro" id="IPR047859">
    <property type="entry name" value="Ribosomal_bL17_CS"/>
</dbReference>
<dbReference type="KEGG" id="dak:DaAHT2_1424"/>
<evidence type="ECO:0000256" key="3">
    <source>
        <dbReference type="ARBA" id="ARBA00023274"/>
    </source>
</evidence>
<dbReference type="EMBL" id="CP001940">
    <property type="protein sequence ID" value="ADH86119.1"/>
    <property type="molecule type" value="Genomic_DNA"/>
</dbReference>
<dbReference type="GO" id="GO:0003735">
    <property type="term" value="F:structural constituent of ribosome"/>
    <property type="evidence" value="ECO:0007669"/>
    <property type="project" value="InterPro"/>
</dbReference>
<dbReference type="GO" id="GO:0022625">
    <property type="term" value="C:cytosolic large ribosomal subunit"/>
    <property type="evidence" value="ECO:0007669"/>
    <property type="project" value="TreeGrafter"/>
</dbReference>
<dbReference type="InterPro" id="IPR000456">
    <property type="entry name" value="Ribosomal_bL17"/>
</dbReference>
<dbReference type="HOGENOM" id="CLU_074407_2_2_7"/>
<keyword evidence="7" id="KW-1185">Reference proteome</keyword>
<dbReference type="PROSITE" id="PS01167">
    <property type="entry name" value="RIBOSOMAL_L17"/>
    <property type="match status" value="1"/>
</dbReference>
<dbReference type="HAMAP" id="MF_01368">
    <property type="entry name" value="Ribosomal_bL17"/>
    <property type="match status" value="1"/>
</dbReference>
<dbReference type="Gene3D" id="3.90.1030.10">
    <property type="entry name" value="Ribosomal protein L17"/>
    <property type="match status" value="1"/>
</dbReference>
<accession>D6Z3J4</accession>
<dbReference type="InterPro" id="IPR036373">
    <property type="entry name" value="Ribosomal_bL17_sf"/>
</dbReference>
<keyword evidence="3 4" id="KW-0687">Ribonucleoprotein</keyword>
<dbReference type="NCBIfam" id="TIGR00059">
    <property type="entry name" value="L17"/>
    <property type="match status" value="1"/>
</dbReference>
<dbReference type="RefSeq" id="WP_013163647.1">
    <property type="nucleotide sequence ID" value="NC_014216.1"/>
</dbReference>
<dbReference type="eggNOG" id="COG0203">
    <property type="taxonomic scope" value="Bacteria"/>
</dbReference>
<dbReference type="PANTHER" id="PTHR14413:SF16">
    <property type="entry name" value="LARGE RIBOSOMAL SUBUNIT PROTEIN BL17M"/>
    <property type="match status" value="1"/>
</dbReference>
<dbReference type="PANTHER" id="PTHR14413">
    <property type="entry name" value="RIBOSOMAL PROTEIN L17"/>
    <property type="match status" value="1"/>
</dbReference>
<protein>
    <recommendedName>
        <fullName evidence="4">Large ribosomal subunit protein bL17</fullName>
    </recommendedName>
</protein>
<dbReference type="Pfam" id="PF01196">
    <property type="entry name" value="Ribosomal_L17"/>
    <property type="match status" value="1"/>
</dbReference>
<dbReference type="OrthoDB" id="9809073at2"/>
<dbReference type="AlphaFoldDB" id="D6Z3J4"/>
<gene>
    <name evidence="4" type="primary">rplQ</name>
    <name evidence="6" type="ordered locus">DaAHT2_1424</name>
</gene>
<dbReference type="FunCoup" id="D6Z3J4">
    <property type="interactions" value="555"/>
</dbReference>
<organism evidence="6 7">
    <name type="scientific">Desulfurivibrio alkaliphilus (strain DSM 19089 / UNIQEM U267 / AHT2)</name>
    <dbReference type="NCBI Taxonomy" id="589865"/>
    <lineage>
        <taxon>Bacteria</taxon>
        <taxon>Pseudomonadati</taxon>
        <taxon>Thermodesulfobacteriota</taxon>
        <taxon>Desulfobulbia</taxon>
        <taxon>Desulfobulbales</taxon>
        <taxon>Desulfobulbaceae</taxon>
        <taxon>Desulfurivibrio</taxon>
    </lineage>
</organism>
<dbReference type="STRING" id="589865.DaAHT2_1424"/>
<dbReference type="GO" id="GO:0006412">
    <property type="term" value="P:translation"/>
    <property type="evidence" value="ECO:0007669"/>
    <property type="project" value="UniProtKB-UniRule"/>
</dbReference>
<dbReference type="FunFam" id="3.90.1030.10:FF:000001">
    <property type="entry name" value="50S ribosomal protein L17"/>
    <property type="match status" value="1"/>
</dbReference>
<dbReference type="SUPFAM" id="SSF64263">
    <property type="entry name" value="Prokaryotic ribosomal protein L17"/>
    <property type="match status" value="1"/>
</dbReference>